<feature type="region of interest" description="Disordered" evidence="1">
    <location>
        <begin position="42"/>
        <end position="62"/>
    </location>
</feature>
<name>A0A1S1Z5B1_FLAPC</name>
<reference evidence="4 5" key="1">
    <citation type="journal article" date="2012" name="Int. J. Syst. Evol. Microbiol.">
        <title>Flammeovirga pacifica sp. nov., isolated from deep-sea sediment.</title>
        <authorList>
            <person name="Xu H."/>
            <person name="Fu Y."/>
            <person name="Yang N."/>
            <person name="Ding Z."/>
            <person name="Lai Q."/>
            <person name="Zeng R."/>
        </authorList>
    </citation>
    <scope>NUCLEOTIDE SEQUENCE [LARGE SCALE GENOMIC DNA]</scope>
    <source>
        <strain evidence="5">DSM 24597 / LMG 26175 / WPAGA1</strain>
    </source>
</reference>
<dbReference type="STRING" id="915059.NH26_19315"/>
<accession>A0A1S1Z5B1</accession>
<sequence length="262" mass="30416">MTNFYYTIFITKKFKLMRPKALMLSCFLLFSMFAFSQELKPEEGTQQNNSNGGDQVYQEQRSYETKQTQRNHEWGFYFGPSWSFPKGGIPELKTELTYDNERTRARTGFDFGLKFNFFLNNNWSVDFNAQFKSAGQKVQYSGYWHELGYSEENVNFTESILYFNFPVYANYYLTENIYVKGGIYGSAILSAQRREGNVFSDYSDVGNLYKGGDFGVSAGIGAAMNVFFLEWRYYRGLVDITFDDDKLYNQSVQLICGFKFGG</sequence>
<evidence type="ECO:0000259" key="3">
    <source>
        <dbReference type="Pfam" id="PF13568"/>
    </source>
</evidence>
<dbReference type="Pfam" id="PF13568">
    <property type="entry name" value="OMP_b-brl_2"/>
    <property type="match status" value="1"/>
</dbReference>
<comment type="caution">
    <text evidence="4">The sequence shown here is derived from an EMBL/GenBank/DDBJ whole genome shotgun (WGS) entry which is preliminary data.</text>
</comment>
<keyword evidence="5" id="KW-1185">Reference proteome</keyword>
<dbReference type="Proteomes" id="UP000179797">
    <property type="component" value="Unassembled WGS sequence"/>
</dbReference>
<dbReference type="EMBL" id="JRYR02000001">
    <property type="protein sequence ID" value="OHX68343.1"/>
    <property type="molecule type" value="Genomic_DNA"/>
</dbReference>
<dbReference type="AlphaFoldDB" id="A0A1S1Z5B1"/>
<evidence type="ECO:0000256" key="1">
    <source>
        <dbReference type="SAM" id="MobiDB-lite"/>
    </source>
</evidence>
<feature type="signal peptide" evidence="2">
    <location>
        <begin position="1"/>
        <end position="36"/>
    </location>
</feature>
<gene>
    <name evidence="4" type="ORF">NH26_19315</name>
</gene>
<feature type="domain" description="Outer membrane protein beta-barrel" evidence="3">
    <location>
        <begin position="99"/>
        <end position="240"/>
    </location>
</feature>
<evidence type="ECO:0000313" key="4">
    <source>
        <dbReference type="EMBL" id="OHX68343.1"/>
    </source>
</evidence>
<feature type="compositionally biased region" description="Polar residues" evidence="1">
    <location>
        <begin position="44"/>
        <end position="62"/>
    </location>
</feature>
<feature type="chain" id="PRO_5010265939" description="Outer membrane protein beta-barrel domain-containing protein" evidence="2">
    <location>
        <begin position="37"/>
        <end position="262"/>
    </location>
</feature>
<evidence type="ECO:0000313" key="5">
    <source>
        <dbReference type="Proteomes" id="UP000179797"/>
    </source>
</evidence>
<protein>
    <recommendedName>
        <fullName evidence="3">Outer membrane protein beta-barrel domain-containing protein</fullName>
    </recommendedName>
</protein>
<keyword evidence="2" id="KW-0732">Signal</keyword>
<proteinExistence type="predicted"/>
<evidence type="ECO:0000256" key="2">
    <source>
        <dbReference type="SAM" id="SignalP"/>
    </source>
</evidence>
<organism evidence="4 5">
    <name type="scientific">Flammeovirga pacifica</name>
    <dbReference type="NCBI Taxonomy" id="915059"/>
    <lineage>
        <taxon>Bacteria</taxon>
        <taxon>Pseudomonadati</taxon>
        <taxon>Bacteroidota</taxon>
        <taxon>Cytophagia</taxon>
        <taxon>Cytophagales</taxon>
        <taxon>Flammeovirgaceae</taxon>
        <taxon>Flammeovirga</taxon>
    </lineage>
</organism>
<dbReference type="InterPro" id="IPR025665">
    <property type="entry name" value="Beta-barrel_OMP_2"/>
</dbReference>